<reference evidence="2 3" key="1">
    <citation type="submission" date="2023-03" db="EMBL/GenBank/DDBJ databases">
        <title>YIM 133296 draft genome.</title>
        <authorList>
            <person name="Xiong L."/>
        </authorList>
    </citation>
    <scope>NUCLEOTIDE SEQUENCE [LARGE SCALE GENOMIC DNA]</scope>
    <source>
        <strain evidence="2 3">YIM 133296</strain>
    </source>
</reference>
<dbReference type="EMBL" id="JAROAV010000043">
    <property type="protein sequence ID" value="MDF8265892.1"/>
    <property type="molecule type" value="Genomic_DNA"/>
</dbReference>
<feature type="region of interest" description="Disordered" evidence="1">
    <location>
        <begin position="65"/>
        <end position="115"/>
    </location>
</feature>
<name>A0ABT6CBY9_9MICO</name>
<gene>
    <name evidence="2" type="ORF">P4R38_16720</name>
</gene>
<accession>A0ABT6CBY9</accession>
<dbReference type="RefSeq" id="WP_275239065.1">
    <property type="nucleotide sequence ID" value="NZ_JARFJC010000032.1"/>
</dbReference>
<proteinExistence type="predicted"/>
<evidence type="ECO:0000313" key="2">
    <source>
        <dbReference type="EMBL" id="MDF8265892.1"/>
    </source>
</evidence>
<dbReference type="Proteomes" id="UP001528912">
    <property type="component" value="Unassembled WGS sequence"/>
</dbReference>
<feature type="compositionally biased region" description="Acidic residues" evidence="1">
    <location>
        <begin position="66"/>
        <end position="115"/>
    </location>
</feature>
<protein>
    <recommendedName>
        <fullName evidence="4">Primosomal protein</fullName>
    </recommendedName>
</protein>
<evidence type="ECO:0008006" key="4">
    <source>
        <dbReference type="Google" id="ProtNLM"/>
    </source>
</evidence>
<evidence type="ECO:0000313" key="3">
    <source>
        <dbReference type="Proteomes" id="UP001528912"/>
    </source>
</evidence>
<comment type="caution">
    <text evidence="2">The sequence shown here is derived from an EMBL/GenBank/DDBJ whole genome shotgun (WGS) entry which is preliminary data.</text>
</comment>
<evidence type="ECO:0000256" key="1">
    <source>
        <dbReference type="SAM" id="MobiDB-lite"/>
    </source>
</evidence>
<sequence>MTDDPRAALSALVTALERHLEAAAARRGENDPTVVAAYRDVADAFETYDDSLMDTYGEVTPLEIYAGDDEFEDDEDESSDDEDDYDLDEDDDDDGAYGGLDDEDYDTDDEPATTR</sequence>
<keyword evidence="3" id="KW-1185">Reference proteome</keyword>
<organism evidence="2 3">
    <name type="scientific">Luteipulveratus flavus</name>
    <dbReference type="NCBI Taxonomy" id="3031728"/>
    <lineage>
        <taxon>Bacteria</taxon>
        <taxon>Bacillati</taxon>
        <taxon>Actinomycetota</taxon>
        <taxon>Actinomycetes</taxon>
        <taxon>Micrococcales</taxon>
        <taxon>Dermacoccaceae</taxon>
        <taxon>Luteipulveratus</taxon>
    </lineage>
</organism>